<keyword evidence="1" id="KW-0732">Signal</keyword>
<dbReference type="OrthoDB" id="9760225at2"/>
<comment type="caution">
    <text evidence="4">The sequence shown here is derived from an EMBL/GenBank/DDBJ whole genome shotgun (WGS) entry which is preliminary data.</text>
</comment>
<feature type="domain" description="LPS-assembly protein LptD central" evidence="3">
    <location>
        <begin position="210"/>
        <end position="302"/>
    </location>
</feature>
<keyword evidence="5" id="KW-1185">Reference proteome</keyword>
<comment type="caution">
    <text evidence="1">Lacks conserved residue(s) required for the propagation of feature annotation.</text>
</comment>
<dbReference type="GO" id="GO:1990351">
    <property type="term" value="C:transporter complex"/>
    <property type="evidence" value="ECO:0007669"/>
    <property type="project" value="TreeGrafter"/>
</dbReference>
<comment type="subcellular location">
    <subcellularLocation>
        <location evidence="1">Cell outer membrane</location>
    </subcellularLocation>
</comment>
<gene>
    <name evidence="1" type="primary">lptD</name>
    <name evidence="4" type="ORF">A9O67_02710</name>
</gene>
<evidence type="ECO:0000259" key="3">
    <source>
        <dbReference type="Pfam" id="PF19838"/>
    </source>
</evidence>
<keyword evidence="1" id="KW-0998">Cell outer membrane</keyword>
<dbReference type="HAMAP" id="MF_01411">
    <property type="entry name" value="LPS_assembly_LptD"/>
    <property type="match status" value="1"/>
</dbReference>
<dbReference type="InterPro" id="IPR007543">
    <property type="entry name" value="LptD_C"/>
</dbReference>
<keyword evidence="1" id="KW-0472">Membrane</keyword>
<dbReference type="PANTHER" id="PTHR30189">
    <property type="entry name" value="LPS-ASSEMBLY PROTEIN"/>
    <property type="match status" value="1"/>
</dbReference>
<evidence type="ECO:0000313" key="5">
    <source>
        <dbReference type="Proteomes" id="UP000091969"/>
    </source>
</evidence>
<dbReference type="SMR" id="A0A1A6DW15"/>
<dbReference type="GO" id="GO:0009279">
    <property type="term" value="C:cell outer membrane"/>
    <property type="evidence" value="ECO:0007669"/>
    <property type="project" value="UniProtKB-SubCell"/>
</dbReference>
<dbReference type="GO" id="GO:0015920">
    <property type="term" value="P:lipopolysaccharide transport"/>
    <property type="evidence" value="ECO:0007669"/>
    <property type="project" value="InterPro"/>
</dbReference>
<organism evidence="4 5">
    <name type="scientific">Tepidimonas fonticaldi</name>
    <dbReference type="NCBI Taxonomy" id="1101373"/>
    <lineage>
        <taxon>Bacteria</taxon>
        <taxon>Pseudomonadati</taxon>
        <taxon>Pseudomonadota</taxon>
        <taxon>Betaproteobacteria</taxon>
        <taxon>Burkholderiales</taxon>
        <taxon>Tepidimonas</taxon>
    </lineage>
</organism>
<name>A0A1A6DW15_9BURK</name>
<dbReference type="Pfam" id="PF04453">
    <property type="entry name" value="LptD"/>
    <property type="match status" value="1"/>
</dbReference>
<comment type="similarity">
    <text evidence="1">Belongs to the LptD family.</text>
</comment>
<reference evidence="4 5" key="1">
    <citation type="submission" date="2016-06" db="EMBL/GenBank/DDBJ databases">
        <title>Genome sequence of Tepidimonas fonticaldi PL17.</title>
        <authorList>
            <person name="Pinnaka A.K."/>
        </authorList>
    </citation>
    <scope>NUCLEOTIDE SEQUENCE [LARGE SCALE GENOMIC DNA]</scope>
    <source>
        <strain evidence="4 5">PL17</strain>
    </source>
</reference>
<dbReference type="InterPro" id="IPR020889">
    <property type="entry name" value="LipoPS_assembly_LptD"/>
</dbReference>
<comment type="subunit">
    <text evidence="1">Component of the lipopolysaccharide transport and assembly complex. Interacts with LptE and LptA.</text>
</comment>
<feature type="domain" description="LptD C-terminal" evidence="2">
    <location>
        <begin position="307"/>
        <end position="703"/>
    </location>
</feature>
<dbReference type="GO" id="GO:0043165">
    <property type="term" value="P:Gram-negative-bacterium-type cell outer membrane assembly"/>
    <property type="evidence" value="ECO:0007669"/>
    <property type="project" value="UniProtKB-UniRule"/>
</dbReference>
<dbReference type="Pfam" id="PF19838">
    <property type="entry name" value="LptD_2"/>
    <property type="match status" value="1"/>
</dbReference>
<comment type="function">
    <text evidence="1">Together with LptE, is involved in the assembly of lipopolysaccharide (LPS) at the surface of the outer membrane.</text>
</comment>
<sequence length="817" mass="90705">MPKRPTTPAPTATGAPPRQRLRRSGWVAGLFGLATAAGAQPLVLQPSLTLLEQLPPSLRGQTPTVVEGERIQGQTDVYTAVEGGAVLRRHDLTLRADRLEHTAADDTAIASGRVRINRQGNVYEGERLQLKLDTFEGRFDAVRFQFLRTGGQGEASRVEFLDENRAIAHDVRYSTCERPPGGRWAPAWAVTADQVQFDQATDTGVATGGRLEFQGVPLLAAPWISFPLSDARKSGVLPPTLNLDNRSGFETTVPYYLNLAPNRDATLYPTLMTKRGLDLGGEYRYLESAYAGQVRAAWMASDRLRDRDRWAYAVQHQQALPGLAALPGAGLRLNLNRVSDDDYWRDFPRTSTITNLAQRLLANEAVLSGGTGPWSYSLTAQRWQTLGASRTLVPLNSEQIVAPYDRLPSVALRYRPGRFALGGIDGWRLSADLDVTRFATDRVPTVWDGVSAGDQRTDLDGTRALGIVRLSRRWETPGWYVEPSLQWHARQYRFEQALGDGRRSVGIALPTAALDAGLVFERQATLLDRAVVQTLEPRVLLAATPYRDQRLLPVYDSAAYDFNLATIFSPNPYGGNDRIADLRTLTYGLTTRLYAPDSGAELATLGVAQRLRLQDQRVTLPNEGAAAEGRSDILIGATVNWTPQWSFGGTWQYNVARRTSVRTLLSARYLPGPYRVLSAAYRNNETTTARSRQLDLGWQWPLAALGGDGAPADVPGRALGPQQWYGVGRVNYSFTDRRVIDLVAGFEYDAGCWIGRVVLERLQQSRTSANQRILFQLEFSGFSRLGSNPLQTLRTQVPRYQYLREDVNPPSRFERYE</sequence>
<proteinExistence type="inferred from homology"/>
<protein>
    <recommendedName>
        <fullName evidence="1">LPS-assembly protein LptD</fullName>
    </recommendedName>
</protein>
<dbReference type="InterPro" id="IPR045659">
    <property type="entry name" value="LptD_2"/>
</dbReference>
<dbReference type="STRING" id="1101373.A9O67_02710"/>
<dbReference type="AlphaFoldDB" id="A0A1A6DW15"/>
<dbReference type="InterPro" id="IPR050218">
    <property type="entry name" value="LptD"/>
</dbReference>
<accession>A0A1A6DW15</accession>
<dbReference type="Proteomes" id="UP000091969">
    <property type="component" value="Unassembled WGS sequence"/>
</dbReference>
<evidence type="ECO:0000313" key="4">
    <source>
        <dbReference type="EMBL" id="OBS31122.1"/>
    </source>
</evidence>
<dbReference type="PANTHER" id="PTHR30189:SF1">
    <property type="entry name" value="LPS-ASSEMBLY PROTEIN LPTD"/>
    <property type="match status" value="1"/>
</dbReference>
<dbReference type="RefSeq" id="WP_068607906.1">
    <property type="nucleotide sequence ID" value="NZ_LZDH01000045.1"/>
</dbReference>
<dbReference type="EMBL" id="LZDH01000045">
    <property type="protein sequence ID" value="OBS31122.1"/>
    <property type="molecule type" value="Genomic_DNA"/>
</dbReference>
<evidence type="ECO:0000256" key="1">
    <source>
        <dbReference type="HAMAP-Rule" id="MF_01411"/>
    </source>
</evidence>
<evidence type="ECO:0000259" key="2">
    <source>
        <dbReference type="Pfam" id="PF04453"/>
    </source>
</evidence>